<dbReference type="EMBL" id="JAACNO010001861">
    <property type="protein sequence ID" value="KAF4137111.1"/>
    <property type="molecule type" value="Genomic_DNA"/>
</dbReference>
<dbReference type="Proteomes" id="UP000602510">
    <property type="component" value="Unassembled WGS sequence"/>
</dbReference>
<comment type="caution">
    <text evidence="2">The sequence shown here is derived from an EMBL/GenBank/DDBJ whole genome shotgun (WGS) entry which is preliminary data.</text>
</comment>
<evidence type="ECO:0000256" key="1">
    <source>
        <dbReference type="SAM" id="MobiDB-lite"/>
    </source>
</evidence>
<sequence>MHTAATFPQQMEKDVADIEPVLSSVKLKKHSNVSNTSNANSETMPSFTSRTRQAVFARLEPNK</sequence>
<dbReference type="AlphaFoldDB" id="A0A833WB90"/>
<accession>A0A833WB90</accession>
<evidence type="ECO:0000313" key="4">
    <source>
        <dbReference type="Proteomes" id="UP000602510"/>
    </source>
</evidence>
<proteinExistence type="predicted"/>
<reference evidence="2" key="1">
    <citation type="submission" date="2020-04" db="EMBL/GenBank/DDBJ databases">
        <title>Hybrid Assembly of Korean Phytophthora infestans isolates.</title>
        <authorList>
            <person name="Prokchorchik M."/>
            <person name="Lee Y."/>
            <person name="Seo J."/>
            <person name="Cho J.-H."/>
            <person name="Park Y.-E."/>
            <person name="Jang D.-C."/>
            <person name="Im J.-S."/>
            <person name="Choi J.-G."/>
            <person name="Park H.-J."/>
            <person name="Lee G.-B."/>
            <person name="Lee Y.-G."/>
            <person name="Hong S.-Y."/>
            <person name="Cho K."/>
            <person name="Sohn K.H."/>
        </authorList>
    </citation>
    <scope>NUCLEOTIDE SEQUENCE</scope>
    <source>
        <strain evidence="2">KR_1_A1</strain>
        <strain evidence="3">KR_2_A2</strain>
    </source>
</reference>
<dbReference type="EMBL" id="WSZM01000301">
    <property type="protein sequence ID" value="KAF4035767.1"/>
    <property type="molecule type" value="Genomic_DNA"/>
</dbReference>
<feature type="compositionally biased region" description="Polar residues" evidence="1">
    <location>
        <begin position="32"/>
        <end position="50"/>
    </location>
</feature>
<feature type="region of interest" description="Disordered" evidence="1">
    <location>
        <begin position="29"/>
        <end position="50"/>
    </location>
</feature>
<dbReference type="Proteomes" id="UP000704712">
    <property type="component" value="Unassembled WGS sequence"/>
</dbReference>
<evidence type="ECO:0000313" key="2">
    <source>
        <dbReference type="EMBL" id="KAF4035767.1"/>
    </source>
</evidence>
<organism evidence="2 4">
    <name type="scientific">Phytophthora infestans</name>
    <name type="common">Potato late blight agent</name>
    <name type="synonym">Botrytis infestans</name>
    <dbReference type="NCBI Taxonomy" id="4787"/>
    <lineage>
        <taxon>Eukaryota</taxon>
        <taxon>Sar</taxon>
        <taxon>Stramenopiles</taxon>
        <taxon>Oomycota</taxon>
        <taxon>Peronosporomycetes</taxon>
        <taxon>Peronosporales</taxon>
        <taxon>Peronosporaceae</taxon>
        <taxon>Phytophthora</taxon>
    </lineage>
</organism>
<protein>
    <submittedName>
        <fullName evidence="2">Uncharacterized protein</fullName>
    </submittedName>
</protein>
<evidence type="ECO:0000313" key="3">
    <source>
        <dbReference type="EMBL" id="KAF4137111.1"/>
    </source>
</evidence>
<gene>
    <name evidence="2" type="ORF">GN244_ATG12257</name>
    <name evidence="3" type="ORF">GN958_ATG13695</name>
</gene>
<keyword evidence="4" id="KW-1185">Reference proteome</keyword>
<name>A0A833WB90_PHYIN</name>